<comment type="caution">
    <text evidence="1">The sequence shown here is derived from an EMBL/GenBank/DDBJ whole genome shotgun (WGS) entry which is preliminary data.</text>
</comment>
<dbReference type="Gene3D" id="1.20.1070.10">
    <property type="entry name" value="Rhodopsin 7-helix transmembrane proteins"/>
    <property type="match status" value="1"/>
</dbReference>
<protein>
    <submittedName>
        <fullName evidence="1">Uncharacterized protein</fullName>
    </submittedName>
</protein>
<dbReference type="OrthoDB" id="5984348at2759"/>
<proteinExistence type="predicted"/>
<keyword evidence="2" id="KW-1185">Reference proteome</keyword>
<dbReference type="Proteomes" id="UP001152795">
    <property type="component" value="Unassembled WGS sequence"/>
</dbReference>
<gene>
    <name evidence="1" type="ORF">PACLA_8A027942</name>
</gene>
<sequence length="228" mass="25585">MEESKTSNESESNFGQRSRIKKCCFYSIVIVLYIAVLSPSILPTYFYFTSEKPELKAEGKNHTSGRNLTISSGYAGYNVGNSSYCNHPFIPQQQLHINITLCVPQCGWSPLTRDENYQINATTYTACIIAIISLILILMTWCKVSELWKFPHFIIVIMLTESTTIVSFVSVAILLGNDVFCSSKFLSEASKKATTFCTFQGALIHYLEGSVTLWFVAYNVVVAKVDLF</sequence>
<reference evidence="1" key="1">
    <citation type="submission" date="2020-04" db="EMBL/GenBank/DDBJ databases">
        <authorList>
            <person name="Alioto T."/>
            <person name="Alioto T."/>
            <person name="Gomez Garrido J."/>
        </authorList>
    </citation>
    <scope>NUCLEOTIDE SEQUENCE</scope>
    <source>
        <strain evidence="1">A484AB</strain>
    </source>
</reference>
<accession>A0A6S7J1I9</accession>
<organism evidence="1 2">
    <name type="scientific">Paramuricea clavata</name>
    <name type="common">Red gorgonian</name>
    <name type="synonym">Violescent sea-whip</name>
    <dbReference type="NCBI Taxonomy" id="317549"/>
    <lineage>
        <taxon>Eukaryota</taxon>
        <taxon>Metazoa</taxon>
        <taxon>Cnidaria</taxon>
        <taxon>Anthozoa</taxon>
        <taxon>Octocorallia</taxon>
        <taxon>Malacalcyonacea</taxon>
        <taxon>Plexauridae</taxon>
        <taxon>Paramuricea</taxon>
    </lineage>
</organism>
<dbReference type="EMBL" id="CACRXK020013806">
    <property type="protein sequence ID" value="CAB4025755.1"/>
    <property type="molecule type" value="Genomic_DNA"/>
</dbReference>
<name>A0A6S7J1I9_PARCT</name>
<evidence type="ECO:0000313" key="1">
    <source>
        <dbReference type="EMBL" id="CAB4025755.1"/>
    </source>
</evidence>
<dbReference type="AlphaFoldDB" id="A0A6S7J1I9"/>
<evidence type="ECO:0000313" key="2">
    <source>
        <dbReference type="Proteomes" id="UP001152795"/>
    </source>
</evidence>